<sequence length="72" mass="8097">MENIKKTIRTKTAKFIHELIYAIGLIIIGIILTDCIDTYMIVKGINNEVKTKKETSNDIKVDSVTTKINTGK</sequence>
<dbReference type="EMBL" id="PP511407">
    <property type="protein sequence ID" value="XCD03973.1"/>
    <property type="molecule type" value="Genomic_DNA"/>
</dbReference>
<keyword evidence="1" id="KW-0472">Membrane</keyword>
<evidence type="ECO:0000313" key="3">
    <source>
        <dbReference type="EMBL" id="XCD05882.1"/>
    </source>
</evidence>
<reference evidence="3" key="1">
    <citation type="submission" date="2024-03" db="EMBL/GenBank/DDBJ databases">
        <title>Diverse circular DNA viruses in blood, oral, and fecal samples of captive lemurs.</title>
        <authorList>
            <person name="Paietta E.N."/>
            <person name="Kraberger S."/>
            <person name="Lund M.C."/>
            <person name="Custer J.M."/>
            <person name="Vargas K.M."/>
            <person name="Ehmke E.E."/>
            <person name="Yoder A.D."/>
            <person name="Varsani A."/>
        </authorList>
    </citation>
    <scope>NUCLEOTIDE SEQUENCE</scope>
    <source>
        <strain evidence="2">Duke_21_62</strain>
        <strain evidence="3">Duke_24SF_798</strain>
        <strain evidence="4">Duke_25FS_91</strain>
    </source>
</reference>
<accession>A0AAU8B0R9</accession>
<dbReference type="EMBL" id="PP511665">
    <property type="protein sequence ID" value="XCD06390.1"/>
    <property type="molecule type" value="Genomic_DNA"/>
</dbReference>
<evidence type="ECO:0000256" key="1">
    <source>
        <dbReference type="SAM" id="Phobius"/>
    </source>
</evidence>
<evidence type="ECO:0000313" key="2">
    <source>
        <dbReference type="EMBL" id="XCD03973.1"/>
    </source>
</evidence>
<dbReference type="EMBL" id="PP511605">
    <property type="protein sequence ID" value="XCD05882.1"/>
    <property type="molecule type" value="Genomic_DNA"/>
</dbReference>
<protein>
    <submittedName>
        <fullName evidence="3">Uncharacterized protein</fullName>
    </submittedName>
</protein>
<name>A0AAU8B0R9_9VIRU</name>
<keyword evidence="1" id="KW-0812">Transmembrane</keyword>
<feature type="transmembrane region" description="Helical" evidence="1">
    <location>
        <begin position="20"/>
        <end position="42"/>
    </location>
</feature>
<organism evidence="3">
    <name type="scientific">Dulem virus 201</name>
    <dbReference type="NCBI Taxonomy" id="3145678"/>
    <lineage>
        <taxon>Viruses</taxon>
        <taxon>Monodnaviria</taxon>
        <taxon>Sangervirae</taxon>
        <taxon>Phixviricota</taxon>
        <taxon>Malgrandaviricetes</taxon>
        <taxon>Petitvirales</taxon>
        <taxon>Microviridae</taxon>
        <taxon>Microvirus</taxon>
    </lineage>
</organism>
<keyword evidence="1" id="KW-1133">Transmembrane helix</keyword>
<evidence type="ECO:0000313" key="4">
    <source>
        <dbReference type="EMBL" id="XCD06390.1"/>
    </source>
</evidence>
<proteinExistence type="predicted"/>